<evidence type="ECO:0000313" key="1">
    <source>
        <dbReference type="EMBL" id="JAH71266.1"/>
    </source>
</evidence>
<protein>
    <submittedName>
        <fullName evidence="1">Uncharacterized protein</fullName>
    </submittedName>
</protein>
<dbReference type="EMBL" id="GBXM01037311">
    <property type="protein sequence ID" value="JAH71266.1"/>
    <property type="molecule type" value="Transcribed_RNA"/>
</dbReference>
<dbReference type="AlphaFoldDB" id="A0A0E9UZV6"/>
<sequence>MSQISWELIEEMKVSLRATLDSDNLTVSCIARLSPGYRI</sequence>
<reference evidence="1" key="1">
    <citation type="submission" date="2014-11" db="EMBL/GenBank/DDBJ databases">
        <authorList>
            <person name="Amaro Gonzalez C."/>
        </authorList>
    </citation>
    <scope>NUCLEOTIDE SEQUENCE</scope>
</reference>
<proteinExistence type="predicted"/>
<organism evidence="1">
    <name type="scientific">Anguilla anguilla</name>
    <name type="common">European freshwater eel</name>
    <name type="synonym">Muraena anguilla</name>
    <dbReference type="NCBI Taxonomy" id="7936"/>
    <lineage>
        <taxon>Eukaryota</taxon>
        <taxon>Metazoa</taxon>
        <taxon>Chordata</taxon>
        <taxon>Craniata</taxon>
        <taxon>Vertebrata</taxon>
        <taxon>Euteleostomi</taxon>
        <taxon>Actinopterygii</taxon>
        <taxon>Neopterygii</taxon>
        <taxon>Teleostei</taxon>
        <taxon>Anguilliformes</taxon>
        <taxon>Anguillidae</taxon>
        <taxon>Anguilla</taxon>
    </lineage>
</organism>
<accession>A0A0E9UZV6</accession>
<name>A0A0E9UZV6_ANGAN</name>
<reference evidence="1" key="2">
    <citation type="journal article" date="2015" name="Fish Shellfish Immunol.">
        <title>Early steps in the European eel (Anguilla anguilla)-Vibrio vulnificus interaction in the gills: Role of the RtxA13 toxin.</title>
        <authorList>
            <person name="Callol A."/>
            <person name="Pajuelo D."/>
            <person name="Ebbesson L."/>
            <person name="Teles M."/>
            <person name="MacKenzie S."/>
            <person name="Amaro C."/>
        </authorList>
    </citation>
    <scope>NUCLEOTIDE SEQUENCE</scope>
</reference>